<gene>
    <name evidence="1" type="ordered locus">Halha_1191</name>
</gene>
<evidence type="ECO:0000313" key="1">
    <source>
        <dbReference type="EMBL" id="AGB41139.1"/>
    </source>
</evidence>
<dbReference type="HOGENOM" id="CLU_1989512_0_0_9"/>
<name>L0K9T7_HALHC</name>
<keyword evidence="2" id="KW-1185">Reference proteome</keyword>
<dbReference type="RefSeq" id="WP_015326862.1">
    <property type="nucleotide sequence ID" value="NC_019978.1"/>
</dbReference>
<dbReference type="KEGG" id="hhl:Halha_1191"/>
<protein>
    <submittedName>
        <fullName evidence="1">Uncharacterized protein</fullName>
    </submittedName>
</protein>
<evidence type="ECO:0000313" key="2">
    <source>
        <dbReference type="Proteomes" id="UP000010880"/>
    </source>
</evidence>
<dbReference type="Proteomes" id="UP000010880">
    <property type="component" value="Chromosome"/>
</dbReference>
<dbReference type="AlphaFoldDB" id="L0K9T7"/>
<proteinExistence type="predicted"/>
<dbReference type="EMBL" id="CP003359">
    <property type="protein sequence ID" value="AGB41139.1"/>
    <property type="molecule type" value="Genomic_DNA"/>
</dbReference>
<organism evidence="1 2">
    <name type="scientific">Halobacteroides halobius (strain ATCC 35273 / DSM 5150 / MD-1)</name>
    <dbReference type="NCBI Taxonomy" id="748449"/>
    <lineage>
        <taxon>Bacteria</taxon>
        <taxon>Bacillati</taxon>
        <taxon>Bacillota</taxon>
        <taxon>Clostridia</taxon>
        <taxon>Halanaerobiales</taxon>
        <taxon>Halobacteroidaceae</taxon>
        <taxon>Halobacteroides</taxon>
    </lineage>
</organism>
<reference evidence="2" key="1">
    <citation type="submission" date="2012-02" db="EMBL/GenBank/DDBJ databases">
        <title>The complete genome of Halobacteroides halobius DSM 5150.</title>
        <authorList>
            <person name="Lucas S."/>
            <person name="Copeland A."/>
            <person name="Lapidus A."/>
            <person name="Glavina del Rio T."/>
            <person name="Dalin E."/>
            <person name="Tice H."/>
            <person name="Bruce D."/>
            <person name="Goodwin L."/>
            <person name="Pitluck S."/>
            <person name="Peters L."/>
            <person name="Mikhailova N."/>
            <person name="Gu W."/>
            <person name="Kyrpides N."/>
            <person name="Mavromatis K."/>
            <person name="Ivanova N."/>
            <person name="Brettin T."/>
            <person name="Detter J.C."/>
            <person name="Han C."/>
            <person name="Larimer F."/>
            <person name="Land M."/>
            <person name="Hauser L."/>
            <person name="Markowitz V."/>
            <person name="Cheng J.-F."/>
            <person name="Hugenholtz P."/>
            <person name="Woyke T."/>
            <person name="Wu D."/>
            <person name="Tindall B."/>
            <person name="Pomrenke H."/>
            <person name="Brambilla E."/>
            <person name="Klenk H.-P."/>
            <person name="Eisen J.A."/>
        </authorList>
    </citation>
    <scope>NUCLEOTIDE SEQUENCE [LARGE SCALE GENOMIC DNA]</scope>
    <source>
        <strain evidence="2">ATCC 35273 / DSM 5150 / MD-1</strain>
    </source>
</reference>
<accession>L0K9T7</accession>
<sequence>MPPFNNKKLIILERVLLVDNFKFNPKYETKYIKIIGNQVANIALIKAIFNDSKFLKDKENNTKEKPIEKQKIKINLFKKSLVIINGIINPVIKNKTPNDMVKKFYYLRILTFIFPLTNFKLLTYS</sequence>